<dbReference type="HOGENOM" id="CLU_1876280_0_0_1"/>
<protein>
    <submittedName>
        <fullName evidence="1">Uncharacterized protein</fullName>
    </submittedName>
</protein>
<dbReference type="InParanoid" id="A0A0C3INM0"/>
<evidence type="ECO:0000313" key="2">
    <source>
        <dbReference type="Proteomes" id="UP000054217"/>
    </source>
</evidence>
<organism evidence="1 2">
    <name type="scientific">Pisolithus tinctorius Marx 270</name>
    <dbReference type="NCBI Taxonomy" id="870435"/>
    <lineage>
        <taxon>Eukaryota</taxon>
        <taxon>Fungi</taxon>
        <taxon>Dikarya</taxon>
        <taxon>Basidiomycota</taxon>
        <taxon>Agaricomycotina</taxon>
        <taxon>Agaricomycetes</taxon>
        <taxon>Agaricomycetidae</taxon>
        <taxon>Boletales</taxon>
        <taxon>Sclerodermatineae</taxon>
        <taxon>Pisolithaceae</taxon>
        <taxon>Pisolithus</taxon>
    </lineage>
</organism>
<dbReference type="AlphaFoldDB" id="A0A0C3INM0"/>
<dbReference type="Proteomes" id="UP000054217">
    <property type="component" value="Unassembled WGS sequence"/>
</dbReference>
<dbReference type="EMBL" id="KN832014">
    <property type="protein sequence ID" value="KIN98567.1"/>
    <property type="molecule type" value="Genomic_DNA"/>
</dbReference>
<sequence length="136" mass="14882">MLSRENSWAYLYFLEVLSGPDKACCSSLLVTAKVRAPPASLATPTEPELSCSFLIFPSCFPCDRISLPAMLPWVLGQFMRMRLPILARIRAAAVDRPCALCITSAGENEQHSTRDGDVIGGQDSCSDYGRIGRVVR</sequence>
<proteinExistence type="predicted"/>
<reference evidence="2" key="2">
    <citation type="submission" date="2015-01" db="EMBL/GenBank/DDBJ databases">
        <title>Evolutionary Origins and Diversification of the Mycorrhizal Mutualists.</title>
        <authorList>
            <consortium name="DOE Joint Genome Institute"/>
            <consortium name="Mycorrhizal Genomics Consortium"/>
            <person name="Kohler A."/>
            <person name="Kuo A."/>
            <person name="Nagy L.G."/>
            <person name="Floudas D."/>
            <person name="Copeland A."/>
            <person name="Barry K.W."/>
            <person name="Cichocki N."/>
            <person name="Veneault-Fourrey C."/>
            <person name="LaButti K."/>
            <person name="Lindquist E.A."/>
            <person name="Lipzen A."/>
            <person name="Lundell T."/>
            <person name="Morin E."/>
            <person name="Murat C."/>
            <person name="Riley R."/>
            <person name="Ohm R."/>
            <person name="Sun H."/>
            <person name="Tunlid A."/>
            <person name="Henrissat B."/>
            <person name="Grigoriev I.V."/>
            <person name="Hibbett D.S."/>
            <person name="Martin F."/>
        </authorList>
    </citation>
    <scope>NUCLEOTIDE SEQUENCE [LARGE SCALE GENOMIC DNA]</scope>
    <source>
        <strain evidence="2">Marx 270</strain>
    </source>
</reference>
<name>A0A0C3INM0_PISTI</name>
<accession>A0A0C3INM0</accession>
<reference evidence="1 2" key="1">
    <citation type="submission" date="2014-04" db="EMBL/GenBank/DDBJ databases">
        <authorList>
            <consortium name="DOE Joint Genome Institute"/>
            <person name="Kuo A."/>
            <person name="Kohler A."/>
            <person name="Costa M.D."/>
            <person name="Nagy L.G."/>
            <person name="Floudas D."/>
            <person name="Copeland A."/>
            <person name="Barry K.W."/>
            <person name="Cichocki N."/>
            <person name="Veneault-Fourrey C."/>
            <person name="LaButti K."/>
            <person name="Lindquist E.A."/>
            <person name="Lipzen A."/>
            <person name="Lundell T."/>
            <person name="Morin E."/>
            <person name="Murat C."/>
            <person name="Sun H."/>
            <person name="Tunlid A."/>
            <person name="Henrissat B."/>
            <person name="Grigoriev I.V."/>
            <person name="Hibbett D.S."/>
            <person name="Martin F."/>
            <person name="Nordberg H.P."/>
            <person name="Cantor M.N."/>
            <person name="Hua S.X."/>
        </authorList>
    </citation>
    <scope>NUCLEOTIDE SEQUENCE [LARGE SCALE GENOMIC DNA]</scope>
    <source>
        <strain evidence="1 2">Marx 270</strain>
    </source>
</reference>
<gene>
    <name evidence="1" type="ORF">M404DRAFT_849501</name>
</gene>
<evidence type="ECO:0000313" key="1">
    <source>
        <dbReference type="EMBL" id="KIN98567.1"/>
    </source>
</evidence>
<keyword evidence="2" id="KW-1185">Reference proteome</keyword>